<evidence type="ECO:0000313" key="2">
    <source>
        <dbReference type="Proteomes" id="UP000009222"/>
    </source>
</evidence>
<accession>F5YF16</accession>
<dbReference type="AlphaFoldDB" id="F5YF16"/>
<dbReference type="Proteomes" id="UP000009222">
    <property type="component" value="Chromosome"/>
</dbReference>
<reference evidence="2" key="1">
    <citation type="submission" date="2009-12" db="EMBL/GenBank/DDBJ databases">
        <title>Complete sequence of Treponema azotonutricium strain ZAS-9.</title>
        <authorList>
            <person name="Tetu S.G."/>
            <person name="Matson E."/>
            <person name="Ren Q."/>
            <person name="Seshadri R."/>
            <person name="Elbourne L."/>
            <person name="Hassan K.A."/>
            <person name="Durkin A."/>
            <person name="Radune D."/>
            <person name="Mohamoud Y."/>
            <person name="Shay R."/>
            <person name="Jin S."/>
            <person name="Zhang X."/>
            <person name="Lucey K."/>
            <person name="Ballor N.R."/>
            <person name="Ottesen E."/>
            <person name="Rosenthal R."/>
            <person name="Allen A."/>
            <person name="Leadbetter J.R."/>
            <person name="Paulsen I.T."/>
        </authorList>
    </citation>
    <scope>NUCLEOTIDE SEQUENCE [LARGE SCALE GENOMIC DNA]</scope>
    <source>
        <strain evidence="2">ATCC BAA-888 / DSM 13862 / ZAS-9</strain>
    </source>
</reference>
<dbReference type="EMBL" id="CP001841">
    <property type="protein sequence ID" value="AEF80152.1"/>
    <property type="molecule type" value="Genomic_DNA"/>
</dbReference>
<name>F5YF16_LEAAZ</name>
<sequence>MYRHIDPMGLYAIPILSYLGNSLRKRSCPFPHGRLGSSISPTFSFNNPISMFLSNGYIGPSISA</sequence>
<protein>
    <submittedName>
        <fullName evidence="1">Uncharacterized protein</fullName>
    </submittedName>
</protein>
<evidence type="ECO:0000313" key="1">
    <source>
        <dbReference type="EMBL" id="AEF80152.1"/>
    </source>
</evidence>
<gene>
    <name evidence="1" type="ordered locus">TREAZ_2552</name>
</gene>
<proteinExistence type="predicted"/>
<dbReference type="InParanoid" id="F5YF16"/>
<dbReference type="KEGG" id="taz:TREAZ_2552"/>
<keyword evidence="2" id="KW-1185">Reference proteome</keyword>
<organism evidence="1 2">
    <name type="scientific">Leadbettera azotonutricia (strain ATCC BAA-888 / DSM 13862 / ZAS-9)</name>
    <name type="common">Treponema azotonutricium</name>
    <dbReference type="NCBI Taxonomy" id="545695"/>
    <lineage>
        <taxon>Bacteria</taxon>
        <taxon>Pseudomonadati</taxon>
        <taxon>Spirochaetota</taxon>
        <taxon>Spirochaetia</taxon>
        <taxon>Spirochaetales</taxon>
        <taxon>Breznakiellaceae</taxon>
        <taxon>Leadbettera</taxon>
    </lineage>
</organism>
<reference evidence="1 2" key="2">
    <citation type="journal article" date="2011" name="ISME J.">
        <title>RNA-seq reveals cooperative metabolic interactions between two termite-gut spirochete species in co-culture.</title>
        <authorList>
            <person name="Rosenthal A.Z."/>
            <person name="Matson E.G."/>
            <person name="Eldar A."/>
            <person name="Leadbetter J.R."/>
        </authorList>
    </citation>
    <scope>NUCLEOTIDE SEQUENCE [LARGE SCALE GENOMIC DNA]</scope>
    <source>
        <strain evidence="2">ATCC BAA-888 / DSM 13862 / ZAS-9</strain>
    </source>
</reference>
<dbReference type="HOGENOM" id="CLU_2866482_0_0_12"/>